<evidence type="ECO:0000313" key="1">
    <source>
        <dbReference type="EMBL" id="KAK1130857.1"/>
    </source>
</evidence>
<comment type="caution">
    <text evidence="1">The sequence shown here is derived from an EMBL/GenBank/DDBJ whole genome shotgun (WGS) entry which is preliminary data.</text>
</comment>
<proteinExistence type="predicted"/>
<dbReference type="Proteomes" id="UP001177670">
    <property type="component" value="Unassembled WGS sequence"/>
</dbReference>
<keyword evidence="2" id="KW-1185">Reference proteome</keyword>
<reference evidence="1" key="1">
    <citation type="submission" date="2021-10" db="EMBL/GenBank/DDBJ databases">
        <title>Melipona bicolor Genome sequencing and assembly.</title>
        <authorList>
            <person name="Araujo N.S."/>
            <person name="Arias M.C."/>
        </authorList>
    </citation>
    <scope>NUCLEOTIDE SEQUENCE</scope>
    <source>
        <strain evidence="1">USP_2M_L1-L4_2017</strain>
        <tissue evidence="1">Whole body</tissue>
    </source>
</reference>
<dbReference type="EMBL" id="JAHYIQ010000006">
    <property type="protein sequence ID" value="KAK1130857.1"/>
    <property type="molecule type" value="Genomic_DNA"/>
</dbReference>
<dbReference type="AlphaFoldDB" id="A0AA40KS65"/>
<name>A0AA40KS65_9HYME</name>
<gene>
    <name evidence="1" type="ORF">K0M31_017161</name>
</gene>
<accession>A0AA40KS65</accession>
<organism evidence="1 2">
    <name type="scientific">Melipona bicolor</name>
    <dbReference type="NCBI Taxonomy" id="60889"/>
    <lineage>
        <taxon>Eukaryota</taxon>
        <taxon>Metazoa</taxon>
        <taxon>Ecdysozoa</taxon>
        <taxon>Arthropoda</taxon>
        <taxon>Hexapoda</taxon>
        <taxon>Insecta</taxon>
        <taxon>Pterygota</taxon>
        <taxon>Neoptera</taxon>
        <taxon>Endopterygota</taxon>
        <taxon>Hymenoptera</taxon>
        <taxon>Apocrita</taxon>
        <taxon>Aculeata</taxon>
        <taxon>Apoidea</taxon>
        <taxon>Anthophila</taxon>
        <taxon>Apidae</taxon>
        <taxon>Melipona</taxon>
    </lineage>
</organism>
<evidence type="ECO:0000313" key="2">
    <source>
        <dbReference type="Proteomes" id="UP001177670"/>
    </source>
</evidence>
<protein>
    <submittedName>
        <fullName evidence="1">Uncharacterized protein</fullName>
    </submittedName>
</protein>
<sequence length="124" mass="14084">MDLSPGLNAEEQLVVVVSVLSVELLQQIRAGLDTQRRQGKKYSLAKNTRITFAKRKAPLIRRCPKFGKSEYLRISEFNCLQNKPQSNLAASYQKTKMGETRERRIRIAEFQHRSVDGRGHGAGL</sequence>